<dbReference type="GO" id="GO:0004672">
    <property type="term" value="F:protein kinase activity"/>
    <property type="evidence" value="ECO:0007669"/>
    <property type="project" value="InterPro"/>
</dbReference>
<dbReference type="PROSITE" id="PS50011">
    <property type="entry name" value="PROTEIN_KINASE_DOM"/>
    <property type="match status" value="1"/>
</dbReference>
<dbReference type="EMBL" id="JANJYI010000009">
    <property type="protein sequence ID" value="KAK2635441.1"/>
    <property type="molecule type" value="Genomic_DNA"/>
</dbReference>
<dbReference type="CDD" id="cd14066">
    <property type="entry name" value="STKc_IRAK"/>
    <property type="match status" value="1"/>
</dbReference>
<organism evidence="7 8">
    <name type="scientific">Dipteronia dyeriana</name>
    <dbReference type="NCBI Taxonomy" id="168575"/>
    <lineage>
        <taxon>Eukaryota</taxon>
        <taxon>Viridiplantae</taxon>
        <taxon>Streptophyta</taxon>
        <taxon>Embryophyta</taxon>
        <taxon>Tracheophyta</taxon>
        <taxon>Spermatophyta</taxon>
        <taxon>Magnoliopsida</taxon>
        <taxon>eudicotyledons</taxon>
        <taxon>Gunneridae</taxon>
        <taxon>Pentapetalae</taxon>
        <taxon>rosids</taxon>
        <taxon>malvids</taxon>
        <taxon>Sapindales</taxon>
        <taxon>Sapindaceae</taxon>
        <taxon>Hippocastanoideae</taxon>
        <taxon>Acereae</taxon>
        <taxon>Dipteronia</taxon>
    </lineage>
</organism>
<dbReference type="InterPro" id="IPR011009">
    <property type="entry name" value="Kinase-like_dom_sf"/>
</dbReference>
<dbReference type="GO" id="GO:0005524">
    <property type="term" value="F:ATP binding"/>
    <property type="evidence" value="ECO:0007669"/>
    <property type="project" value="UniProtKB-KW"/>
</dbReference>
<evidence type="ECO:0000313" key="7">
    <source>
        <dbReference type="EMBL" id="KAK2635441.1"/>
    </source>
</evidence>
<keyword evidence="4" id="KW-0067">ATP-binding</keyword>
<keyword evidence="2" id="KW-0547">Nucleotide-binding</keyword>
<evidence type="ECO:0000256" key="1">
    <source>
        <dbReference type="ARBA" id="ARBA00022679"/>
    </source>
</evidence>
<dbReference type="InterPro" id="IPR008271">
    <property type="entry name" value="Ser/Thr_kinase_AS"/>
</dbReference>
<dbReference type="Proteomes" id="UP001280121">
    <property type="component" value="Unassembled WGS sequence"/>
</dbReference>
<dbReference type="PROSITE" id="PS00108">
    <property type="entry name" value="PROTEIN_KINASE_ST"/>
    <property type="match status" value="1"/>
</dbReference>
<dbReference type="SMART" id="SM00220">
    <property type="entry name" value="S_TKc"/>
    <property type="match status" value="1"/>
</dbReference>
<dbReference type="InterPro" id="IPR052059">
    <property type="entry name" value="CR_Ser/Thr_kinase"/>
</dbReference>
<comment type="caution">
    <text evidence="7">The sequence shown here is derived from an EMBL/GenBank/DDBJ whole genome shotgun (WGS) entry which is preliminary data.</text>
</comment>
<evidence type="ECO:0000256" key="3">
    <source>
        <dbReference type="ARBA" id="ARBA00022777"/>
    </source>
</evidence>
<evidence type="ECO:0000313" key="8">
    <source>
        <dbReference type="Proteomes" id="UP001280121"/>
    </source>
</evidence>
<accession>A0AAD9TGC2</accession>
<dbReference type="AlphaFoldDB" id="A0AAD9TGC2"/>
<gene>
    <name evidence="7" type="ORF">Ddye_030233</name>
</gene>
<dbReference type="InterPro" id="IPR001245">
    <property type="entry name" value="Ser-Thr/Tyr_kinase_cat_dom"/>
</dbReference>
<dbReference type="Gene3D" id="3.30.200.20">
    <property type="entry name" value="Phosphorylase Kinase, domain 1"/>
    <property type="match status" value="1"/>
</dbReference>
<keyword evidence="1" id="KW-0808">Transferase</keyword>
<keyword evidence="3" id="KW-0418">Kinase</keyword>
<dbReference type="PANTHER" id="PTHR47973">
    <property type="entry name" value="CYSTEINE-RICH RECEPTOR-LIKE PROTEIN KINASE 3"/>
    <property type="match status" value="1"/>
</dbReference>
<reference evidence="7" key="1">
    <citation type="journal article" date="2023" name="Plant J.">
        <title>Genome sequences and population genomics provide insights into the demographic history, inbreeding, and mutation load of two 'living fossil' tree species of Dipteronia.</title>
        <authorList>
            <person name="Feng Y."/>
            <person name="Comes H.P."/>
            <person name="Chen J."/>
            <person name="Zhu S."/>
            <person name="Lu R."/>
            <person name="Zhang X."/>
            <person name="Li P."/>
            <person name="Qiu J."/>
            <person name="Olsen K.M."/>
            <person name="Qiu Y."/>
        </authorList>
    </citation>
    <scope>NUCLEOTIDE SEQUENCE</scope>
    <source>
        <strain evidence="7">KIB01</strain>
    </source>
</reference>
<dbReference type="SUPFAM" id="SSF56112">
    <property type="entry name" value="Protein kinase-like (PK-like)"/>
    <property type="match status" value="1"/>
</dbReference>
<protein>
    <recommendedName>
        <fullName evidence="6">Protein kinase domain-containing protein</fullName>
    </recommendedName>
</protein>
<name>A0AAD9TGC2_9ROSI</name>
<dbReference type="Pfam" id="PF07714">
    <property type="entry name" value="PK_Tyr_Ser-Thr"/>
    <property type="match status" value="1"/>
</dbReference>
<evidence type="ECO:0000256" key="2">
    <source>
        <dbReference type="ARBA" id="ARBA00022741"/>
    </source>
</evidence>
<dbReference type="InterPro" id="IPR000719">
    <property type="entry name" value="Prot_kinase_dom"/>
</dbReference>
<evidence type="ECO:0000256" key="4">
    <source>
        <dbReference type="ARBA" id="ARBA00022840"/>
    </source>
</evidence>
<proteinExistence type="predicted"/>
<dbReference type="FunFam" id="3.30.200.20:FF:000327">
    <property type="entry name" value="Cysteine-rich receptor-like protein kinase 10"/>
    <property type="match status" value="1"/>
</dbReference>
<sequence>MSKPKNFFRNLIRPFSFSSSKDGQNEEDLEKIAAQEQKNFPFEILVTATKNFNSAHKLGQGGFGPVYKGKLDDGREIAVKKLSHSSNQGKKEFENEAKLLARVQHRNVVNLLGYCVHGMEKLLVYEYVANESLDKLLFKSNRSQELDWRRRYDIITGIARGLLYLHEDSHNCIIHRDIKASNILLDDKWIPKIADFGMARLFPEDQTHVNTRVAGTNGYMAPEYVMHGNLSVKADVFSFGVVVLELISGHRNSNFNLDVDAQNLLDWAYKLYKKGRSLEIVDPKLADSGATDQIAMCIQIGLLCTQGDPKLRPLMRRVAVLLSKKPGNLEEPSRPGVPGSRYRRAPRPAAMSSSTLGTGGSSRDSSSRTYDTSLNSNTASASTSALSSPRPDRHGKRPMQS</sequence>
<feature type="region of interest" description="Disordered" evidence="5">
    <location>
        <begin position="326"/>
        <end position="401"/>
    </location>
</feature>
<keyword evidence="8" id="KW-1185">Reference proteome</keyword>
<dbReference type="FunFam" id="1.10.510.10:FF:000581">
    <property type="entry name" value="Cysteine-rich receptor-like protein kinase 10"/>
    <property type="match status" value="1"/>
</dbReference>
<evidence type="ECO:0000259" key="6">
    <source>
        <dbReference type="PROSITE" id="PS50011"/>
    </source>
</evidence>
<feature type="compositionally biased region" description="Low complexity" evidence="5">
    <location>
        <begin position="352"/>
        <end position="388"/>
    </location>
</feature>
<feature type="domain" description="Protein kinase" evidence="6">
    <location>
        <begin position="52"/>
        <end position="322"/>
    </location>
</feature>
<evidence type="ECO:0000256" key="5">
    <source>
        <dbReference type="SAM" id="MobiDB-lite"/>
    </source>
</evidence>
<dbReference type="Gene3D" id="1.10.510.10">
    <property type="entry name" value="Transferase(Phosphotransferase) domain 1"/>
    <property type="match status" value="1"/>
</dbReference>